<protein>
    <submittedName>
        <fullName evidence="2">Uncharacterized protein</fullName>
    </submittedName>
</protein>
<accession>A0A7S3CZL8</accession>
<dbReference type="AlphaFoldDB" id="A0A7S3CZL8"/>
<proteinExistence type="predicted"/>
<sequence>MAATPSPPHDSTSRVNVRIRILHWHNVVLDVPFGTTVFELLRTVQGVLYLSPSYCQVYSKGAKLCDEDVIEKGAITTVAVSLPSTHSLLILTSWRSCLHIINARVKEVVAQVTPRAADELGLPKGTKRGEAEVRMLGKRPASAVPSARRENVSTTATPMGLTTAFFFAPFGCLDCKVDSPIPSSATLRDVFESYCSLFTLSAPQSLVLLRPSFLAPPLLLLSGKELGEIDVAKLDVRGARIVHADVQLFEALADGEGELVVSTLAGLDSVLDTVDVSVIGNEAGHDKLLSIRSIQEESNGMCEKKSKVARRAAMTPDPLSILSERPKKFSKIARMSCVQGVKFDKSTKEMQKFFDSSLARSERQRSLGKGYSRFSPIEVNSSEKGTKGNEDDPIVID</sequence>
<feature type="region of interest" description="Disordered" evidence="1">
    <location>
        <begin position="359"/>
        <end position="397"/>
    </location>
</feature>
<name>A0A7S3CZL8_9EUKA</name>
<organism evidence="2">
    <name type="scientific">Palpitomonas bilix</name>
    <dbReference type="NCBI Taxonomy" id="652834"/>
    <lineage>
        <taxon>Eukaryota</taxon>
        <taxon>Eukaryota incertae sedis</taxon>
    </lineage>
</organism>
<evidence type="ECO:0000313" key="2">
    <source>
        <dbReference type="EMBL" id="CAE0241974.1"/>
    </source>
</evidence>
<reference evidence="2" key="1">
    <citation type="submission" date="2021-01" db="EMBL/GenBank/DDBJ databases">
        <authorList>
            <person name="Corre E."/>
            <person name="Pelletier E."/>
            <person name="Niang G."/>
            <person name="Scheremetjew M."/>
            <person name="Finn R."/>
            <person name="Kale V."/>
            <person name="Holt S."/>
            <person name="Cochrane G."/>
            <person name="Meng A."/>
            <person name="Brown T."/>
            <person name="Cohen L."/>
        </authorList>
    </citation>
    <scope>NUCLEOTIDE SEQUENCE</scope>
    <source>
        <strain evidence="2">NIES-2562</strain>
    </source>
</reference>
<dbReference type="EMBL" id="HBIB01006682">
    <property type="protein sequence ID" value="CAE0241974.1"/>
    <property type="molecule type" value="Transcribed_RNA"/>
</dbReference>
<evidence type="ECO:0000256" key="1">
    <source>
        <dbReference type="SAM" id="MobiDB-lite"/>
    </source>
</evidence>
<gene>
    <name evidence="2" type="ORF">PBIL07802_LOCUS4137</name>
</gene>